<gene>
    <name evidence="1" type="ORF">JFN93_09625</name>
</gene>
<dbReference type="Pfam" id="PF00300">
    <property type="entry name" value="His_Phos_1"/>
    <property type="match status" value="1"/>
</dbReference>
<dbReference type="InterPro" id="IPR029033">
    <property type="entry name" value="His_PPase_superfam"/>
</dbReference>
<accession>A0A8J7LYF2</accession>
<organism evidence="1 2">
    <name type="scientific">Geomesophilobacter sediminis</name>
    <dbReference type="NCBI Taxonomy" id="2798584"/>
    <lineage>
        <taxon>Bacteria</taxon>
        <taxon>Pseudomonadati</taxon>
        <taxon>Thermodesulfobacteriota</taxon>
        <taxon>Desulfuromonadia</taxon>
        <taxon>Geobacterales</taxon>
        <taxon>Geobacteraceae</taxon>
        <taxon>Geomesophilobacter</taxon>
    </lineage>
</organism>
<evidence type="ECO:0000313" key="1">
    <source>
        <dbReference type="EMBL" id="MBJ6724966.1"/>
    </source>
</evidence>
<dbReference type="Gene3D" id="3.40.50.1240">
    <property type="entry name" value="Phosphoglycerate mutase-like"/>
    <property type="match status" value="1"/>
</dbReference>
<comment type="caution">
    <text evidence="1">The sequence shown here is derived from an EMBL/GenBank/DDBJ whole genome shotgun (WGS) entry which is preliminary data.</text>
</comment>
<name>A0A8J7LYF2_9BACT</name>
<dbReference type="Proteomes" id="UP000636888">
    <property type="component" value="Unassembled WGS sequence"/>
</dbReference>
<dbReference type="SUPFAM" id="SSF53254">
    <property type="entry name" value="Phosphoglycerate mutase-like"/>
    <property type="match status" value="1"/>
</dbReference>
<evidence type="ECO:0000313" key="2">
    <source>
        <dbReference type="Proteomes" id="UP000636888"/>
    </source>
</evidence>
<dbReference type="CDD" id="cd07067">
    <property type="entry name" value="HP_PGM_like"/>
    <property type="match status" value="1"/>
</dbReference>
<dbReference type="AlphaFoldDB" id="A0A8J7LYF2"/>
<keyword evidence="2" id="KW-1185">Reference proteome</keyword>
<reference evidence="1" key="1">
    <citation type="submission" date="2020-12" db="EMBL/GenBank/DDBJ databases">
        <title>Geomonas sp. Red875, isolated from river sediment.</title>
        <authorList>
            <person name="Xu Z."/>
            <person name="Zhang Z."/>
            <person name="Masuda Y."/>
            <person name="Itoh H."/>
            <person name="Senoo K."/>
        </authorList>
    </citation>
    <scope>NUCLEOTIDE SEQUENCE</scope>
    <source>
        <strain evidence="1">Red875</strain>
    </source>
</reference>
<dbReference type="InterPro" id="IPR013078">
    <property type="entry name" value="His_Pase_superF_clade-1"/>
</dbReference>
<proteinExistence type="predicted"/>
<dbReference type="EMBL" id="JAEMHM010000007">
    <property type="protein sequence ID" value="MBJ6724966.1"/>
    <property type="molecule type" value="Genomic_DNA"/>
</dbReference>
<sequence>MILHILRHAEAVERTPTIEEEHRYLTGPGRVRFRKACGRIRKLGVKPDLIVTSPLVRAVQTADILAERLKYEGEILLDAQLASGFDPEGIDALLKRYGKAAELVIVGHEPDFGRLTAALLGIASPCSLKKGGMVSLKLDKKGKSAEFLFLTTGSGKAFTARGEAIERLQQG</sequence>
<dbReference type="RefSeq" id="WP_199383862.1">
    <property type="nucleotide sequence ID" value="NZ_JAEMHM010000007.1"/>
</dbReference>
<protein>
    <submittedName>
        <fullName evidence="1">Histidine phosphatase family protein</fullName>
    </submittedName>
</protein>